<comment type="subcellular location">
    <subcellularLocation>
        <location evidence="2">Nucleus</location>
    </subcellularLocation>
</comment>
<comment type="cofactor">
    <cofactor evidence="1">
        <name>Fe(2+)</name>
        <dbReference type="ChEBI" id="CHEBI:29033"/>
    </cofactor>
</comment>
<feature type="region of interest" description="Disordered" evidence="13">
    <location>
        <begin position="559"/>
        <end position="623"/>
    </location>
</feature>
<dbReference type="SUPFAM" id="SSF48452">
    <property type="entry name" value="TPR-like"/>
    <property type="match status" value="1"/>
</dbReference>
<keyword evidence="12" id="KW-0802">TPR repeat</keyword>
<dbReference type="GO" id="GO:0032452">
    <property type="term" value="F:histone demethylase activity"/>
    <property type="evidence" value="ECO:0007669"/>
    <property type="project" value="UniProtKB-ARBA"/>
</dbReference>
<evidence type="ECO:0000256" key="6">
    <source>
        <dbReference type="ARBA" id="ARBA00022853"/>
    </source>
</evidence>
<dbReference type="InterPro" id="IPR003347">
    <property type="entry name" value="JmjC_dom"/>
</dbReference>
<evidence type="ECO:0000256" key="2">
    <source>
        <dbReference type="ARBA" id="ARBA00004123"/>
    </source>
</evidence>
<dbReference type="Gene3D" id="1.20.58.1370">
    <property type="match status" value="1"/>
</dbReference>
<dbReference type="Gene3D" id="2.60.120.650">
    <property type="entry name" value="Cupin"/>
    <property type="match status" value="1"/>
</dbReference>
<evidence type="ECO:0000256" key="11">
    <source>
        <dbReference type="ARBA" id="ARBA00034483"/>
    </source>
</evidence>
<evidence type="ECO:0000259" key="14">
    <source>
        <dbReference type="PROSITE" id="PS51184"/>
    </source>
</evidence>
<dbReference type="Pfam" id="PF13181">
    <property type="entry name" value="TPR_8"/>
    <property type="match status" value="1"/>
</dbReference>
<dbReference type="Gene3D" id="2.10.110.20">
    <property type="match status" value="1"/>
</dbReference>
<feature type="compositionally biased region" description="Low complexity" evidence="13">
    <location>
        <begin position="56"/>
        <end position="67"/>
    </location>
</feature>
<feature type="repeat" description="TPR" evidence="12">
    <location>
        <begin position="476"/>
        <end position="509"/>
    </location>
</feature>
<dbReference type="PROSITE" id="PS50005">
    <property type="entry name" value="TPR"/>
    <property type="match status" value="3"/>
</dbReference>
<dbReference type="SUPFAM" id="SSF51197">
    <property type="entry name" value="Clavaminate synthase-like"/>
    <property type="match status" value="1"/>
</dbReference>
<protein>
    <submittedName>
        <fullName evidence="15">Lysine-specific demethylase 6A</fullName>
    </submittedName>
</protein>
<reference evidence="15" key="1">
    <citation type="submission" date="2018-10" db="EMBL/GenBank/DDBJ databases">
        <title>Transcriptome assembly of Aceria tosichella (Wheat curl mite) Type 2.</title>
        <authorList>
            <person name="Scully E.D."/>
            <person name="Geib S.M."/>
            <person name="Palmer N.A."/>
            <person name="Gupta A.K."/>
            <person name="Sarath G."/>
            <person name="Tatineni S."/>
        </authorList>
    </citation>
    <scope>NUCLEOTIDE SEQUENCE</scope>
    <source>
        <strain evidence="15">LincolnNE</strain>
    </source>
</reference>
<evidence type="ECO:0000313" key="15">
    <source>
        <dbReference type="EMBL" id="MDE46892.1"/>
    </source>
</evidence>
<dbReference type="PANTHER" id="PTHR14017:SF1">
    <property type="entry name" value="LD02225P"/>
    <property type="match status" value="1"/>
</dbReference>
<evidence type="ECO:0000256" key="10">
    <source>
        <dbReference type="ARBA" id="ARBA00023242"/>
    </source>
</evidence>
<dbReference type="Pfam" id="PF21322">
    <property type="entry name" value="KDM6_C-hel"/>
    <property type="match status" value="1"/>
</dbReference>
<evidence type="ECO:0000256" key="9">
    <source>
        <dbReference type="ARBA" id="ARBA00023004"/>
    </source>
</evidence>
<dbReference type="GO" id="GO:0010468">
    <property type="term" value="P:regulation of gene expression"/>
    <property type="evidence" value="ECO:0007669"/>
    <property type="project" value="TreeGrafter"/>
</dbReference>
<feature type="repeat" description="TPR" evidence="12">
    <location>
        <begin position="234"/>
        <end position="267"/>
    </location>
</feature>
<feature type="compositionally biased region" description="Pro residues" evidence="13">
    <location>
        <begin position="94"/>
        <end position="111"/>
    </location>
</feature>
<dbReference type="GO" id="GO:0051213">
    <property type="term" value="F:dioxygenase activity"/>
    <property type="evidence" value="ECO:0007669"/>
    <property type="project" value="UniProtKB-KW"/>
</dbReference>
<dbReference type="InterPro" id="IPR051630">
    <property type="entry name" value="Corepressor-Demethylase"/>
</dbReference>
<evidence type="ECO:0000256" key="12">
    <source>
        <dbReference type="PROSITE-ProRule" id="PRU00339"/>
    </source>
</evidence>
<dbReference type="InterPro" id="IPR019734">
    <property type="entry name" value="TPR_rpt"/>
</dbReference>
<evidence type="ECO:0000256" key="5">
    <source>
        <dbReference type="ARBA" id="ARBA00022833"/>
    </source>
</evidence>
<evidence type="ECO:0000256" key="4">
    <source>
        <dbReference type="ARBA" id="ARBA00022723"/>
    </source>
</evidence>
<dbReference type="Pfam" id="PF21326">
    <property type="entry name" value="KDM6_GATAL"/>
    <property type="match status" value="1"/>
</dbReference>
<dbReference type="GO" id="GO:0032259">
    <property type="term" value="P:methylation"/>
    <property type="evidence" value="ECO:0007669"/>
    <property type="project" value="UniProtKB-KW"/>
</dbReference>
<feature type="compositionally biased region" description="Pro residues" evidence="13">
    <location>
        <begin position="24"/>
        <end position="36"/>
    </location>
</feature>
<feature type="region of interest" description="Disordered" evidence="13">
    <location>
        <begin position="1"/>
        <end position="122"/>
    </location>
</feature>
<dbReference type="PROSITE" id="PS51184">
    <property type="entry name" value="JMJC"/>
    <property type="match status" value="1"/>
</dbReference>
<keyword evidence="3" id="KW-0597">Phosphoprotein</keyword>
<dbReference type="EMBL" id="GGYP01002121">
    <property type="protein sequence ID" value="MDE46892.1"/>
    <property type="molecule type" value="Transcribed_RNA"/>
</dbReference>
<dbReference type="GO" id="GO:0044666">
    <property type="term" value="C:MLL3/4 complex"/>
    <property type="evidence" value="ECO:0007669"/>
    <property type="project" value="TreeGrafter"/>
</dbReference>
<dbReference type="SMART" id="SM00028">
    <property type="entry name" value="TPR"/>
    <property type="match status" value="6"/>
</dbReference>
<keyword evidence="8" id="KW-0560">Oxidoreductase</keyword>
<feature type="region of interest" description="Disordered" evidence="13">
    <location>
        <begin position="134"/>
        <end position="155"/>
    </location>
</feature>
<feature type="compositionally biased region" description="Polar residues" evidence="13">
    <location>
        <begin position="613"/>
        <end position="623"/>
    </location>
</feature>
<evidence type="ECO:0000256" key="3">
    <source>
        <dbReference type="ARBA" id="ARBA00022553"/>
    </source>
</evidence>
<feature type="compositionally biased region" description="Polar residues" evidence="13">
    <location>
        <begin position="559"/>
        <end position="596"/>
    </location>
</feature>
<gene>
    <name evidence="15" type="primary">Kdm6a</name>
    <name evidence="15" type="ORF">g.19494</name>
</gene>
<organism evidence="15">
    <name type="scientific">Aceria tosichella</name>
    <name type="common">wheat curl mite</name>
    <dbReference type="NCBI Taxonomy" id="561515"/>
    <lineage>
        <taxon>Eukaryota</taxon>
        <taxon>Metazoa</taxon>
        <taxon>Ecdysozoa</taxon>
        <taxon>Arthropoda</taxon>
        <taxon>Chelicerata</taxon>
        <taxon>Arachnida</taxon>
        <taxon>Acari</taxon>
        <taxon>Acariformes</taxon>
        <taxon>Trombidiformes</taxon>
        <taxon>Prostigmata</taxon>
        <taxon>Eupodina</taxon>
        <taxon>Eriophyoidea</taxon>
        <taxon>Eriophyidae</taxon>
        <taxon>Eriophyinae</taxon>
        <taxon>Aceriini</taxon>
        <taxon>Aceria</taxon>
    </lineage>
</organism>
<feature type="repeat" description="TPR" evidence="12">
    <location>
        <begin position="442"/>
        <end position="475"/>
    </location>
</feature>
<sequence length="1316" mass="148342">MDSSLEIKLVEQSSQQHHHQQQRPPQPPPPLPPPPTLQNQQQQNHLHHNQHSYTTNKNNNNNNNNINGSRGGDSGNYIGGCDITSSNDERIPSFPCPQKRPPPPRNSPPHQAPSSQIAPARTTATTIAVTITKTTTTTTNNLPHQSAPLGSSACDATETDPAGTLADIINNVATKSLTTEDLEAFFARGLQNSCNATDELIKSIEESQDEMLARKALNLYQNHYKTLERPWDHETFMYGLGLIYMHFNAYNWAVKSFRDTVYVRPSFPRSRDVHTRLGLIFKSAGRYELSEKHFNLAINDTRLDSGTSTTLELKFHLAHLLELRGNTEQAIELYEKLLQDKDLPQKLSANIHRQLGWIHYSGVTKSSNLSNSNEFTKKQLQNNLSSATRKLDAALNHLNTSYGVDSDSKTSYYLGRCLTEVGKFQDAFAFYRSVIDKEESTADTWCSIGVLYQRQNQPWDALQAYIRSVQYDKKHTVAWMNLGILYESHNQYKDALKCYNHVLRSNSCQIIDQDSLQNRVNYIQKYIDDTDLTSSNNGKSDISSDKLLSLEDLWNMESKTNQDSYSSNVGNSNKSDPASIHNSSLLANNQTNNNQIKEAPKDSHPTKLVPDCHTNQSLQSTSDIDMTSQSAIETSRQCNGQTIDNNKRSAILVELDNDELLSSECKKETTSLDVNGEMAKRLHLNSVHPENSATNLNGLKTTNDCKTNIATQSSHDLKTQPLDSKDFCLNQLFNNGASKDSGISSDSSTYTDCALISSQNTDVNTASSVSGEQVLEACKNSKKLKKIDINLLSDDIRPPSFARHPMYPPLPSHMLLPAPPSIFLDSKKELTSKRLQDICQSNPISIVRNIASVLKLDLGLFSTKTLAENNPEQKVDVVSHLYNHNTDGSHKTEGASKYVWACERHLSSSTISRYAIYQVASFKQSLQDERDAKSKTSSTTKESETDSNESAAFRKQNEGPVKQLDAPSAISKSGPTIKKFKKEESKIKFVKSAYMIDLSDDKKWRAQLNELNKLPHFMKCVSASNMLTHIGLAVPGLNTIAMSMHVPGCKVIGYKTPNDFCSVNINTGPGDYEWSAIPGEYEGALRKLCNRNGCDMEKKNWWPPVQHPGLQDYGIPVYRFTQRPGDLVWINSSTLYWVQSAGWANSIQWNLGPLCAKQFKLASESYELNKLLYRRSEVPLVQMTWNIIINIGFISDDELSWSMVNVLKRSLRYCKLIRDLVDESEQDIELSDNESGPRAAKYCSLCESEVFNITFERKHDDAIHCIECARRADETFKDYNIKQEYDLNYLTRLHDTFISTRKKYQEMRTKQQQQRQ</sequence>
<keyword evidence="7" id="KW-0223">Dioxygenase</keyword>
<evidence type="ECO:0000256" key="8">
    <source>
        <dbReference type="ARBA" id="ARBA00023002"/>
    </source>
</evidence>
<keyword evidence="5" id="KW-0862">Zinc</keyword>
<dbReference type="InterPro" id="IPR046941">
    <property type="entry name" value="KDM6_GATAL_sf"/>
</dbReference>
<dbReference type="InterPro" id="IPR048560">
    <property type="entry name" value="KDM6A_B-like_GATAL"/>
</dbReference>
<dbReference type="InterPro" id="IPR048562">
    <property type="entry name" value="KDM6A_B-like_C-hel"/>
</dbReference>
<keyword evidence="15" id="KW-0808">Transferase</keyword>
<keyword evidence="4" id="KW-0479">Metal-binding</keyword>
<feature type="compositionally biased region" description="Gly residues" evidence="13">
    <location>
        <begin position="69"/>
        <end position="78"/>
    </location>
</feature>
<dbReference type="InterPro" id="IPR011990">
    <property type="entry name" value="TPR-like_helical_dom_sf"/>
</dbReference>
<keyword evidence="10" id="KW-0539">Nucleus</keyword>
<evidence type="ECO:0000256" key="13">
    <source>
        <dbReference type="SAM" id="MobiDB-lite"/>
    </source>
</evidence>
<dbReference type="Pfam" id="PF02373">
    <property type="entry name" value="JmjC"/>
    <property type="match status" value="1"/>
</dbReference>
<dbReference type="Pfam" id="PF13176">
    <property type="entry name" value="TPR_7"/>
    <property type="match status" value="1"/>
</dbReference>
<dbReference type="SMART" id="SM00558">
    <property type="entry name" value="JmjC"/>
    <property type="match status" value="1"/>
</dbReference>
<feature type="region of interest" description="Disordered" evidence="13">
    <location>
        <begin position="928"/>
        <end position="977"/>
    </location>
</feature>
<evidence type="ECO:0000256" key="1">
    <source>
        <dbReference type="ARBA" id="ARBA00001954"/>
    </source>
</evidence>
<keyword evidence="15" id="KW-0489">Methyltransferase</keyword>
<comment type="similarity">
    <text evidence="11">Belongs to the UTX family.</text>
</comment>
<dbReference type="PANTHER" id="PTHR14017">
    <property type="entry name" value="LYSINE-SPECIFIC DEMETHYLASE"/>
    <property type="match status" value="1"/>
</dbReference>
<accession>A0A6G1SAB5</accession>
<evidence type="ECO:0000256" key="7">
    <source>
        <dbReference type="ARBA" id="ARBA00022964"/>
    </source>
</evidence>
<feature type="domain" description="JmjC" evidence="14">
    <location>
        <begin position="1003"/>
        <end position="1168"/>
    </location>
</feature>
<dbReference type="GO" id="GO:0031490">
    <property type="term" value="F:chromatin DNA binding"/>
    <property type="evidence" value="ECO:0007669"/>
    <property type="project" value="TreeGrafter"/>
</dbReference>
<keyword evidence="9" id="KW-0408">Iron</keyword>
<dbReference type="Gene3D" id="1.25.40.10">
    <property type="entry name" value="Tetratricopeptide repeat domain"/>
    <property type="match status" value="2"/>
</dbReference>
<keyword evidence="6" id="KW-0156">Chromatin regulator</keyword>
<dbReference type="GO" id="GO:0008168">
    <property type="term" value="F:methyltransferase activity"/>
    <property type="evidence" value="ECO:0007669"/>
    <property type="project" value="UniProtKB-KW"/>
</dbReference>
<dbReference type="GO" id="GO:0046872">
    <property type="term" value="F:metal ion binding"/>
    <property type="evidence" value="ECO:0007669"/>
    <property type="project" value="UniProtKB-KW"/>
</dbReference>
<name>A0A6G1SAB5_9ACAR</name>
<proteinExistence type="inferred from homology"/>
<dbReference type="GO" id="GO:0000978">
    <property type="term" value="F:RNA polymerase II cis-regulatory region sequence-specific DNA binding"/>
    <property type="evidence" value="ECO:0007669"/>
    <property type="project" value="TreeGrafter"/>
</dbReference>